<dbReference type="GO" id="GO:0016627">
    <property type="term" value="F:oxidoreductase activity, acting on the CH-CH group of donors"/>
    <property type="evidence" value="ECO:0007669"/>
    <property type="project" value="InterPro"/>
</dbReference>
<dbReference type="InterPro" id="IPR036250">
    <property type="entry name" value="AcylCo_DH-like_C"/>
</dbReference>
<dbReference type="SUPFAM" id="SSF47203">
    <property type="entry name" value="Acyl-CoA dehydrogenase C-terminal domain-like"/>
    <property type="match status" value="2"/>
</dbReference>
<evidence type="ECO:0000256" key="4">
    <source>
        <dbReference type="ARBA" id="ARBA00022827"/>
    </source>
</evidence>
<keyword evidence="5" id="KW-0560">Oxidoreductase</keyword>
<keyword evidence="3" id="KW-0285">Flavoprotein</keyword>
<evidence type="ECO:0000313" key="9">
    <source>
        <dbReference type="EMBL" id="KAA1395885.1"/>
    </source>
</evidence>
<dbReference type="Pfam" id="PF02771">
    <property type="entry name" value="Acyl-CoA_dh_N"/>
    <property type="match status" value="1"/>
</dbReference>
<evidence type="ECO:0000256" key="5">
    <source>
        <dbReference type="ARBA" id="ARBA00023002"/>
    </source>
</evidence>
<dbReference type="InterPro" id="IPR052161">
    <property type="entry name" value="Mycobact_Acyl-CoA_DH"/>
</dbReference>
<dbReference type="GO" id="GO:0050660">
    <property type="term" value="F:flavin adenine dinucleotide binding"/>
    <property type="evidence" value="ECO:0007669"/>
    <property type="project" value="InterPro"/>
</dbReference>
<dbReference type="InterPro" id="IPR009075">
    <property type="entry name" value="AcylCo_DH/oxidase_C"/>
</dbReference>
<feature type="domain" description="Acyl-CoA dehydrogenase/oxidase C-terminal" evidence="6">
    <location>
        <begin position="205"/>
        <end position="342"/>
    </location>
</feature>
<dbReference type="SUPFAM" id="SSF56645">
    <property type="entry name" value="Acyl-CoA dehydrogenase NM domain-like"/>
    <property type="match status" value="2"/>
</dbReference>
<protein>
    <submittedName>
        <fullName evidence="9">Acyl-CoA dehydrogenase</fullName>
    </submittedName>
</protein>
<dbReference type="Gene3D" id="1.20.140.10">
    <property type="entry name" value="Butyryl-CoA Dehydrogenase, subunit A, domain 3"/>
    <property type="match status" value="2"/>
</dbReference>
<evidence type="ECO:0000256" key="2">
    <source>
        <dbReference type="ARBA" id="ARBA00009347"/>
    </source>
</evidence>
<dbReference type="Proteomes" id="UP000380867">
    <property type="component" value="Unassembled WGS sequence"/>
</dbReference>
<dbReference type="OrthoDB" id="3964153at2"/>
<proteinExistence type="inferred from homology"/>
<dbReference type="PANTHER" id="PTHR43292">
    <property type="entry name" value="ACYL-COA DEHYDROGENASE"/>
    <property type="match status" value="1"/>
</dbReference>
<comment type="caution">
    <text evidence="9">The sequence shown here is derived from an EMBL/GenBank/DDBJ whole genome shotgun (WGS) entry which is preliminary data.</text>
</comment>
<dbReference type="InterPro" id="IPR006091">
    <property type="entry name" value="Acyl-CoA_Oxase/DH_mid-dom"/>
</dbReference>
<dbReference type="Gene3D" id="1.10.540.10">
    <property type="entry name" value="Acyl-CoA dehydrogenase/oxidase, N-terminal domain"/>
    <property type="match status" value="2"/>
</dbReference>
<sequence length="707" mass="74566">MPIGVTRDDLELSTSLRAWASGLSGPVALRDVETDPSAAFAKTWQAVVEAGLPAIGIDEHHGGGEGSLLHQAIALEAAAYALVPGPLLGTVLVGQLTEDGDVLAGIAGGASAAVALSGAVTVDADGARADFDVVLDVVEARWLLARTTDDAWVLIGADGWRAEPEVGLDLSRRGGRVRVEATTDQVVPLPGVDRDAVLRVLVALAAAEASGVAQWCLDTAVDYAKVREQFGAPIGSFQAIKQLCSQMLETTESIAAVAWDAATTARSDVPAGEAQYAADVAATVAFDGAVSVAQDCIQVLGGIGFTFEHDAHLYLRRAIALRAVVEAFAGSSEQSAARLARRAGTGQRRVPEIDFGGTDEEFRAATRTAIEGIAALPEDQQRAALVESGYLMPHWPQPHGLDAGPVEQLVVDEELARASLVRPDIAIGGWAVPTIIDHGTAEQAERFVLPTLLGELKWCQLFSEPGAGSDLASLTTRAVRAEGGWLLTGQKVWTSRAREADWGICLARTDRDARHRGITYFLVDMTSAGIDIRPLRELTGDAMFNEVFLDEVFVPDECVVGEVNEGWKLARTTLANERVAMAGSKLGMSTERAVELLAGRESETDAARVGHQVALASVCQLLGVRSTLRSIAGRGPGPESSVAKLLGVRNRQDASGLVVDLLGPAALFTPDDPDVHEMLLTRCLSIAGGTTQILRNVVAERVLGLPR</sequence>
<evidence type="ECO:0000313" key="10">
    <source>
        <dbReference type="Proteomes" id="UP000380867"/>
    </source>
</evidence>
<organism evidence="9 10">
    <name type="scientific">Aeromicrobium ginsengisoli</name>
    <dbReference type="NCBI Taxonomy" id="363867"/>
    <lineage>
        <taxon>Bacteria</taxon>
        <taxon>Bacillati</taxon>
        <taxon>Actinomycetota</taxon>
        <taxon>Actinomycetes</taxon>
        <taxon>Propionibacteriales</taxon>
        <taxon>Nocardioidaceae</taxon>
        <taxon>Aeromicrobium</taxon>
    </lineage>
</organism>
<dbReference type="EMBL" id="SDPQ02000003">
    <property type="protein sequence ID" value="KAA1395885.1"/>
    <property type="molecule type" value="Genomic_DNA"/>
</dbReference>
<keyword evidence="4" id="KW-0274">FAD</keyword>
<dbReference type="Gene3D" id="2.40.110.10">
    <property type="entry name" value="Butyryl-CoA Dehydrogenase, subunit A, domain 2"/>
    <property type="match status" value="1"/>
</dbReference>
<feature type="domain" description="Acyl-CoA dehydrogenase/oxidase C-terminal" evidence="6">
    <location>
        <begin position="564"/>
        <end position="703"/>
    </location>
</feature>
<keyword evidence="10" id="KW-1185">Reference proteome</keyword>
<name>A0A5M4FC62_9ACTN</name>
<gene>
    <name evidence="9" type="ORF">ESP70_017285</name>
</gene>
<evidence type="ECO:0000259" key="6">
    <source>
        <dbReference type="Pfam" id="PF00441"/>
    </source>
</evidence>
<dbReference type="Pfam" id="PF02770">
    <property type="entry name" value="Acyl-CoA_dh_M"/>
    <property type="match status" value="1"/>
</dbReference>
<dbReference type="InterPro" id="IPR013786">
    <property type="entry name" value="AcylCoA_DH/ox_N"/>
</dbReference>
<dbReference type="InterPro" id="IPR037069">
    <property type="entry name" value="AcylCoA_DH/ox_N_sf"/>
</dbReference>
<dbReference type="AlphaFoldDB" id="A0A5M4FC62"/>
<evidence type="ECO:0000259" key="8">
    <source>
        <dbReference type="Pfam" id="PF02771"/>
    </source>
</evidence>
<evidence type="ECO:0000259" key="7">
    <source>
        <dbReference type="Pfam" id="PF02770"/>
    </source>
</evidence>
<evidence type="ECO:0000256" key="1">
    <source>
        <dbReference type="ARBA" id="ARBA00001974"/>
    </source>
</evidence>
<feature type="domain" description="Acyl-CoA oxidase/dehydrogenase middle" evidence="7">
    <location>
        <begin position="459"/>
        <end position="548"/>
    </location>
</feature>
<feature type="domain" description="Acyl-CoA dehydrogenase/oxidase N-terminal" evidence="8">
    <location>
        <begin position="382"/>
        <end position="453"/>
    </location>
</feature>
<reference evidence="9" key="1">
    <citation type="submission" date="2019-09" db="EMBL/GenBank/DDBJ databases">
        <authorList>
            <person name="Li J."/>
        </authorList>
    </citation>
    <scope>NUCLEOTIDE SEQUENCE [LARGE SCALE GENOMIC DNA]</scope>
    <source>
        <strain evidence="9">JCM 14732</strain>
    </source>
</reference>
<accession>A0A5M4FC62</accession>
<comment type="cofactor">
    <cofactor evidence="1">
        <name>FAD</name>
        <dbReference type="ChEBI" id="CHEBI:57692"/>
    </cofactor>
</comment>
<comment type="similarity">
    <text evidence="2">Belongs to the acyl-CoA dehydrogenase family.</text>
</comment>
<dbReference type="InterPro" id="IPR046373">
    <property type="entry name" value="Acyl-CoA_Oxase/DH_mid-dom_sf"/>
</dbReference>
<dbReference type="GO" id="GO:0005886">
    <property type="term" value="C:plasma membrane"/>
    <property type="evidence" value="ECO:0007669"/>
    <property type="project" value="TreeGrafter"/>
</dbReference>
<dbReference type="FunFam" id="2.40.110.10:FF:000011">
    <property type="entry name" value="Acyl-CoA dehydrogenase FadE34"/>
    <property type="match status" value="1"/>
</dbReference>
<evidence type="ECO:0000256" key="3">
    <source>
        <dbReference type="ARBA" id="ARBA00022630"/>
    </source>
</evidence>
<dbReference type="PANTHER" id="PTHR43292:SF4">
    <property type="entry name" value="ACYL-COA DEHYDROGENASE FADE34"/>
    <property type="match status" value="1"/>
</dbReference>
<dbReference type="InterPro" id="IPR009100">
    <property type="entry name" value="AcylCoA_DH/oxidase_NM_dom_sf"/>
</dbReference>
<dbReference type="Pfam" id="PF00441">
    <property type="entry name" value="Acyl-CoA_dh_1"/>
    <property type="match status" value="2"/>
</dbReference>